<sequence length="64" mass="6786">MPMARTIKTGATRANSMALAPLLLRVSDVKLRVASDTIFANKLNHAGPSGPLTKSINAQCCTNF</sequence>
<gene>
    <name evidence="1" type="ORF">YBN1229_v1_1977</name>
</gene>
<accession>A0A0D6JEV6</accession>
<organism evidence="1 2">
    <name type="scientific">Candidatus Filomicrobium marinum</name>
    <dbReference type="NCBI Taxonomy" id="1608628"/>
    <lineage>
        <taxon>Bacteria</taxon>
        <taxon>Pseudomonadati</taxon>
        <taxon>Pseudomonadota</taxon>
        <taxon>Alphaproteobacteria</taxon>
        <taxon>Hyphomicrobiales</taxon>
        <taxon>Hyphomicrobiaceae</taxon>
        <taxon>Filomicrobium</taxon>
    </lineage>
</organism>
<protein>
    <submittedName>
        <fullName evidence="1">Uncharacterized protein</fullName>
    </submittedName>
</protein>
<reference evidence="2" key="1">
    <citation type="submission" date="2015-02" db="EMBL/GenBank/DDBJ databases">
        <authorList>
            <person name="Chooi Y.-H."/>
        </authorList>
    </citation>
    <scope>NUCLEOTIDE SEQUENCE [LARGE SCALE GENOMIC DNA]</scope>
    <source>
        <strain evidence="2">strain Y</strain>
    </source>
</reference>
<dbReference type="Proteomes" id="UP000033187">
    <property type="component" value="Chromosome 1"/>
</dbReference>
<dbReference type="EMBL" id="LN829119">
    <property type="protein sequence ID" value="CPR19038.1"/>
    <property type="molecule type" value="Genomic_DNA"/>
</dbReference>
<dbReference type="AlphaFoldDB" id="A0A0D6JEV6"/>
<proteinExistence type="predicted"/>
<evidence type="ECO:0000313" key="1">
    <source>
        <dbReference type="EMBL" id="CPR19038.1"/>
    </source>
</evidence>
<evidence type="ECO:0000313" key="2">
    <source>
        <dbReference type="Proteomes" id="UP000033187"/>
    </source>
</evidence>
<keyword evidence="2" id="KW-1185">Reference proteome</keyword>
<name>A0A0D6JEV6_9HYPH</name>
<dbReference type="KEGG" id="fiy:BN1229_v1_1977"/>